<feature type="region of interest" description="Disordered" evidence="1">
    <location>
        <begin position="31"/>
        <end position="73"/>
    </location>
</feature>
<accession>A0A084W1F5</accession>
<dbReference type="AlphaFoldDB" id="A0A084W1F5"/>
<sequence length="73" mass="8324">MGLKYIDKRETIKRQFRSKLKPLIRNRRNVTCSAGRPAAAARYRSNEGQGHDSKCRHPDPPGKDKHDKSHAGE</sequence>
<feature type="compositionally biased region" description="Basic and acidic residues" evidence="1">
    <location>
        <begin position="49"/>
        <end position="73"/>
    </location>
</feature>
<dbReference type="EMBL" id="KE525267">
    <property type="protein sequence ID" value="KFB44049.1"/>
    <property type="molecule type" value="Genomic_DNA"/>
</dbReference>
<reference evidence="2 4" key="1">
    <citation type="journal article" date="2014" name="BMC Genomics">
        <title>Genome sequence of Anopheles sinensis provides insight into genetics basis of mosquito competence for malaria parasites.</title>
        <authorList>
            <person name="Zhou D."/>
            <person name="Zhang D."/>
            <person name="Ding G."/>
            <person name="Shi L."/>
            <person name="Hou Q."/>
            <person name="Ye Y."/>
            <person name="Xu Y."/>
            <person name="Zhou H."/>
            <person name="Xiong C."/>
            <person name="Li S."/>
            <person name="Yu J."/>
            <person name="Hong S."/>
            <person name="Yu X."/>
            <person name="Zou P."/>
            <person name="Chen C."/>
            <person name="Chang X."/>
            <person name="Wang W."/>
            <person name="Lv Y."/>
            <person name="Sun Y."/>
            <person name="Ma L."/>
            <person name="Shen B."/>
            <person name="Zhu C."/>
        </authorList>
    </citation>
    <scope>NUCLEOTIDE SEQUENCE [LARGE SCALE GENOMIC DNA]</scope>
</reference>
<proteinExistence type="predicted"/>
<dbReference type="Proteomes" id="UP000030765">
    <property type="component" value="Unassembled WGS sequence"/>
</dbReference>
<reference evidence="3" key="2">
    <citation type="submission" date="2020-05" db="UniProtKB">
        <authorList>
            <consortium name="EnsemblMetazoa"/>
        </authorList>
    </citation>
    <scope>IDENTIFICATION</scope>
</reference>
<protein>
    <submittedName>
        <fullName evidence="2 3">Uncharacterized protein</fullName>
    </submittedName>
</protein>
<evidence type="ECO:0000313" key="4">
    <source>
        <dbReference type="Proteomes" id="UP000030765"/>
    </source>
</evidence>
<evidence type="ECO:0000256" key="1">
    <source>
        <dbReference type="SAM" id="MobiDB-lite"/>
    </source>
</evidence>
<evidence type="ECO:0000313" key="2">
    <source>
        <dbReference type="EMBL" id="KFB44049.1"/>
    </source>
</evidence>
<dbReference type="VEuPathDB" id="VectorBase:ASIC011880"/>
<name>A0A084W1F5_ANOSI</name>
<gene>
    <name evidence="2" type="ORF">ZHAS_00011880</name>
</gene>
<evidence type="ECO:0000313" key="3">
    <source>
        <dbReference type="EnsemblMetazoa" id="ASIC011880-PA"/>
    </source>
</evidence>
<organism evidence="2">
    <name type="scientific">Anopheles sinensis</name>
    <name type="common">Mosquito</name>
    <dbReference type="NCBI Taxonomy" id="74873"/>
    <lineage>
        <taxon>Eukaryota</taxon>
        <taxon>Metazoa</taxon>
        <taxon>Ecdysozoa</taxon>
        <taxon>Arthropoda</taxon>
        <taxon>Hexapoda</taxon>
        <taxon>Insecta</taxon>
        <taxon>Pterygota</taxon>
        <taxon>Neoptera</taxon>
        <taxon>Endopterygota</taxon>
        <taxon>Diptera</taxon>
        <taxon>Nematocera</taxon>
        <taxon>Culicoidea</taxon>
        <taxon>Culicidae</taxon>
        <taxon>Anophelinae</taxon>
        <taxon>Anopheles</taxon>
    </lineage>
</organism>
<keyword evidence="4" id="KW-1185">Reference proteome</keyword>
<dbReference type="EnsemblMetazoa" id="ASIC011880-RA">
    <property type="protein sequence ID" value="ASIC011880-PA"/>
    <property type="gene ID" value="ASIC011880"/>
</dbReference>
<dbReference type="EMBL" id="ATLV01019333">
    <property type="status" value="NOT_ANNOTATED_CDS"/>
    <property type="molecule type" value="Genomic_DNA"/>
</dbReference>